<name>A0A1X2L8D1_9MYCO</name>
<evidence type="ECO:0000313" key="1">
    <source>
        <dbReference type="EMBL" id="OSC30258.1"/>
    </source>
</evidence>
<evidence type="ECO:0000313" key="2">
    <source>
        <dbReference type="Proteomes" id="UP000242320"/>
    </source>
</evidence>
<protein>
    <recommendedName>
        <fullName evidence="3">DUF5666 domain-containing protein</fullName>
    </recommendedName>
</protein>
<dbReference type="AlphaFoldDB" id="A0A1X2L8D1"/>
<dbReference type="EMBL" id="NCXM01000006">
    <property type="protein sequence ID" value="OSC30258.1"/>
    <property type="molecule type" value="Genomic_DNA"/>
</dbReference>
<reference evidence="1 2" key="1">
    <citation type="submission" date="2017-04" db="EMBL/GenBank/DDBJ databases">
        <title>The new phylogeny of genus Mycobacterium.</title>
        <authorList>
            <person name="Tortoli E."/>
            <person name="Trovato A."/>
            <person name="Cirillo D.M."/>
        </authorList>
    </citation>
    <scope>NUCLEOTIDE SEQUENCE [LARGE SCALE GENOMIC DNA]</scope>
    <source>
        <strain evidence="1 2">DSM 45247</strain>
    </source>
</reference>
<keyword evidence="2" id="KW-1185">Reference proteome</keyword>
<sequence>MPVSFGATPLEGPTVSAKHRMPELPEQRPTLIDHRQRRGLSGAAKVCDIISASLLCAACLTALVLNGGQHEKRSVAASLEPPTVSQPVSQEGTVVAVSADSVTMRGTDGHIQTYHFTPNTTVVTHGARQPITAAPHFTVNDKVVVVGTIEGGTALATAVAYRGAGHGEAPPMDYLDGQAVPAGAA</sequence>
<proteinExistence type="predicted"/>
<comment type="caution">
    <text evidence="1">The sequence shown here is derived from an EMBL/GenBank/DDBJ whole genome shotgun (WGS) entry which is preliminary data.</text>
</comment>
<organism evidence="1 2">
    <name type="scientific">Mycolicibacterium vulneris</name>
    <dbReference type="NCBI Taxonomy" id="547163"/>
    <lineage>
        <taxon>Bacteria</taxon>
        <taxon>Bacillati</taxon>
        <taxon>Actinomycetota</taxon>
        <taxon>Actinomycetes</taxon>
        <taxon>Mycobacteriales</taxon>
        <taxon>Mycobacteriaceae</taxon>
        <taxon>Mycolicibacterium</taxon>
    </lineage>
</organism>
<dbReference type="Proteomes" id="UP000242320">
    <property type="component" value="Unassembled WGS sequence"/>
</dbReference>
<evidence type="ECO:0008006" key="3">
    <source>
        <dbReference type="Google" id="ProtNLM"/>
    </source>
</evidence>
<accession>A0A1X2L8D1</accession>
<dbReference type="OrthoDB" id="4753209at2"/>
<gene>
    <name evidence="1" type="ORF">B8W69_08135</name>
</gene>